<evidence type="ECO:0000256" key="3">
    <source>
        <dbReference type="ARBA" id="ARBA00022514"/>
    </source>
</evidence>
<feature type="chain" id="PRO_5027050696" evidence="7">
    <location>
        <begin position="19"/>
        <end position="174"/>
    </location>
</feature>
<dbReference type="GeneID" id="113412210"/>
<evidence type="ECO:0000256" key="7">
    <source>
        <dbReference type="SAM" id="SignalP"/>
    </source>
</evidence>
<dbReference type="GO" id="GO:0005615">
    <property type="term" value="C:extracellular space"/>
    <property type="evidence" value="ECO:0007669"/>
    <property type="project" value="UniProtKB-KW"/>
</dbReference>
<dbReference type="PANTHER" id="PTHR11419">
    <property type="entry name" value="INTERFERON GAMMA"/>
    <property type="match status" value="1"/>
</dbReference>
<comment type="subcellular location">
    <subcellularLocation>
        <location evidence="1">Secreted</location>
    </subcellularLocation>
</comment>
<dbReference type="CTD" id="3458"/>
<keyword evidence="7" id="KW-0732">Signal</keyword>
<protein>
    <submittedName>
        <fullName evidence="9">Interferon gamma</fullName>
    </submittedName>
</protein>
<dbReference type="Gene3D" id="1.20.1250.10">
    <property type="match status" value="1"/>
</dbReference>
<evidence type="ECO:0000256" key="5">
    <source>
        <dbReference type="ARBA" id="ARBA00023180"/>
    </source>
</evidence>
<keyword evidence="5" id="KW-0325">Glycoprotein</keyword>
<feature type="region of interest" description="Disordered" evidence="6">
    <location>
        <begin position="151"/>
        <end position="174"/>
    </location>
</feature>
<dbReference type="PANTHER" id="PTHR11419:SF0">
    <property type="entry name" value="INTERFERON GAMMA"/>
    <property type="match status" value="1"/>
</dbReference>
<feature type="compositionally biased region" description="Basic residues" evidence="6">
    <location>
        <begin position="153"/>
        <end position="167"/>
    </location>
</feature>
<dbReference type="GO" id="GO:0005125">
    <property type="term" value="F:cytokine activity"/>
    <property type="evidence" value="ECO:0007669"/>
    <property type="project" value="UniProtKB-KW"/>
</dbReference>
<dbReference type="GO" id="GO:0005133">
    <property type="term" value="F:type II interferon receptor binding"/>
    <property type="evidence" value="ECO:0007669"/>
    <property type="project" value="InterPro"/>
</dbReference>
<comment type="similarity">
    <text evidence="2">Belongs to the type II (or gamma) interferon family.</text>
</comment>
<evidence type="ECO:0000313" key="8">
    <source>
        <dbReference type="Proteomes" id="UP000504612"/>
    </source>
</evidence>
<dbReference type="Pfam" id="PF00714">
    <property type="entry name" value="IFN-gamma"/>
    <property type="match status" value="1"/>
</dbReference>
<dbReference type="Proteomes" id="UP000504612">
    <property type="component" value="Unplaced"/>
</dbReference>
<proteinExistence type="inferred from homology"/>
<gene>
    <name evidence="9" type="primary">IFNG</name>
</gene>
<dbReference type="InterPro" id="IPR002069">
    <property type="entry name" value="Interferon_gamma"/>
</dbReference>
<evidence type="ECO:0000256" key="4">
    <source>
        <dbReference type="ARBA" id="ARBA00022525"/>
    </source>
</evidence>
<reference evidence="9" key="1">
    <citation type="submission" date="2025-08" db="UniProtKB">
        <authorList>
            <consortium name="RefSeq"/>
        </authorList>
    </citation>
    <scope>IDENTIFICATION</scope>
</reference>
<dbReference type="SUPFAM" id="SSF47266">
    <property type="entry name" value="4-helical cytokines"/>
    <property type="match status" value="1"/>
</dbReference>
<dbReference type="GO" id="GO:0006959">
    <property type="term" value="P:humoral immune response"/>
    <property type="evidence" value="ECO:0007669"/>
    <property type="project" value="TreeGrafter"/>
</dbReference>
<feature type="signal peptide" evidence="7">
    <location>
        <begin position="1"/>
        <end position="18"/>
    </location>
</feature>
<organism evidence="8 9">
    <name type="scientific">Notechis scutatus</name>
    <name type="common">mainland tiger snake</name>
    <dbReference type="NCBI Taxonomy" id="8663"/>
    <lineage>
        <taxon>Eukaryota</taxon>
        <taxon>Metazoa</taxon>
        <taxon>Chordata</taxon>
        <taxon>Craniata</taxon>
        <taxon>Vertebrata</taxon>
        <taxon>Euteleostomi</taxon>
        <taxon>Lepidosauria</taxon>
        <taxon>Squamata</taxon>
        <taxon>Bifurcata</taxon>
        <taxon>Unidentata</taxon>
        <taxon>Episquamata</taxon>
        <taxon>Toxicofera</taxon>
        <taxon>Serpentes</taxon>
        <taxon>Colubroidea</taxon>
        <taxon>Elapidae</taxon>
        <taxon>Hydrophiinae</taxon>
        <taxon>Notechis</taxon>
    </lineage>
</organism>
<dbReference type="InterPro" id="IPR009079">
    <property type="entry name" value="4_helix_cytokine-like_core"/>
</dbReference>
<dbReference type="AlphaFoldDB" id="A0A6J1TZF1"/>
<evidence type="ECO:0000256" key="2">
    <source>
        <dbReference type="ARBA" id="ARBA00007566"/>
    </source>
</evidence>
<keyword evidence="4" id="KW-0964">Secreted</keyword>
<evidence type="ECO:0000256" key="6">
    <source>
        <dbReference type="SAM" id="MobiDB-lite"/>
    </source>
</evidence>
<sequence length="174" mass="20262">MAWRICLFFILMTTCSDAITGSIFEHIKDSILKLENDFNTSQSDIADNGSIFTQRFKSGLWTEANEKKILLAQMISTYSNMLKNKTKTQTPEHLREIIEALEQYKTEFSESLKKANDIIEVANLPMNDVKIQRKAVAEMFRVLSEVNIEENKRQRRSRGQNPRKQKRNILNFRG</sequence>
<dbReference type="RefSeq" id="XP_026523455.1">
    <property type="nucleotide sequence ID" value="XM_026667670.1"/>
</dbReference>
<evidence type="ECO:0000313" key="9">
    <source>
        <dbReference type="RefSeq" id="XP_026523455.1"/>
    </source>
</evidence>
<dbReference type="GO" id="GO:0002250">
    <property type="term" value="P:adaptive immune response"/>
    <property type="evidence" value="ECO:0007669"/>
    <property type="project" value="TreeGrafter"/>
</dbReference>
<evidence type="ECO:0000256" key="1">
    <source>
        <dbReference type="ARBA" id="ARBA00004613"/>
    </source>
</evidence>
<keyword evidence="8" id="KW-1185">Reference proteome</keyword>
<keyword evidence="3" id="KW-0202">Cytokine</keyword>
<name>A0A6J1TZF1_9SAUR</name>
<accession>A0A6J1TZF1</accession>
<dbReference type="KEGG" id="nss:113412210"/>